<dbReference type="Proteomes" id="UP000198891">
    <property type="component" value="Unassembled WGS sequence"/>
</dbReference>
<dbReference type="PANTHER" id="PTHR43772:SF2">
    <property type="entry name" value="PUTATIVE (AFU_ORTHOLOGUE AFUA_2G04480)-RELATED"/>
    <property type="match status" value="1"/>
</dbReference>
<keyword evidence="4" id="KW-0119">Carbohydrate metabolism</keyword>
<organism evidence="8 9">
    <name type="scientific">Herbiconiux ginsengi</name>
    <dbReference type="NCBI Taxonomy" id="381665"/>
    <lineage>
        <taxon>Bacteria</taxon>
        <taxon>Bacillati</taxon>
        <taxon>Actinomycetota</taxon>
        <taxon>Actinomycetes</taxon>
        <taxon>Micrococcales</taxon>
        <taxon>Microbacteriaceae</taxon>
        <taxon>Herbiconiux</taxon>
    </lineage>
</organism>
<sequence>MTTLAVNPFLPDWEYVPDGEPRIFGDRLYLFGSHDRFGGLKYCMNDYVVWSAPLHDLGNWTSHGVVYRKDQDPGNPKGKIALWAPDVVQGADGRFYLYYGMQFVPRLSVAVADAPEGPYEFLGHVTDRDGAPLGSIAGQPFPFDPGVLVDDDGQVYLYFGFAPDNALTSRVMDKHKLEHEGAYVATLEPDMMTIAVGPRLIVPMVGKSEGSGFEGHEFFEAASIRKIGDTYYFVYSSIHGHELCYATSSRPSEGFRFGGVLISNGDIGLNGRTPRDALNYTANNHGGLVEIDGQWYIFYHRHTNRDQVSRQAAAEPIAIDGHGQFTQAEMTSSGLNNGPLPGIGEYPARIACVLQSAAGAKPVPYLSFFRSRSSHPYFTQTGRDREGDGDQYIANLRDGAVAGFKYFDLTETRSIAVDSRRGDGKIFISTELDGAPIASVRVPTHSGLSRASLPEGLGKETALYFRYRGTGATDFHTFTLGGASDV</sequence>
<evidence type="ECO:0000256" key="2">
    <source>
        <dbReference type="ARBA" id="ARBA00022651"/>
    </source>
</evidence>
<dbReference type="RefSeq" id="WP_092557229.1">
    <property type="nucleotide sequence ID" value="NZ_FNPZ01000005.1"/>
</dbReference>
<dbReference type="InterPro" id="IPR052176">
    <property type="entry name" value="Glycosyl_Hydrlase_43_Enz"/>
</dbReference>
<protein>
    <submittedName>
        <fullName evidence="8">Glycosyl hydrolases family 43</fullName>
    </submittedName>
</protein>
<dbReference type="OrthoDB" id="9758923at2"/>
<dbReference type="STRING" id="381665.SAMN05216554_4038"/>
<name>A0A1H3TB60_9MICO</name>
<evidence type="ECO:0000313" key="8">
    <source>
        <dbReference type="EMBL" id="SDZ47543.1"/>
    </source>
</evidence>
<reference evidence="8 9" key="1">
    <citation type="submission" date="2016-10" db="EMBL/GenBank/DDBJ databases">
        <authorList>
            <person name="de Groot N.N."/>
        </authorList>
    </citation>
    <scope>NUCLEOTIDE SEQUENCE [LARGE SCALE GENOMIC DNA]</scope>
    <source>
        <strain evidence="8 9">CGMCC 4.3491</strain>
    </source>
</reference>
<keyword evidence="5 7" id="KW-0326">Glycosidase</keyword>
<keyword evidence="9" id="KW-1185">Reference proteome</keyword>
<evidence type="ECO:0000256" key="6">
    <source>
        <dbReference type="PIRSR" id="PIRSR606710-2"/>
    </source>
</evidence>
<gene>
    <name evidence="8" type="ORF">SAMN05216554_4038</name>
</gene>
<dbReference type="InterPro" id="IPR006710">
    <property type="entry name" value="Glyco_hydro_43"/>
</dbReference>
<evidence type="ECO:0000256" key="5">
    <source>
        <dbReference type="ARBA" id="ARBA00023295"/>
    </source>
</evidence>
<evidence type="ECO:0000256" key="1">
    <source>
        <dbReference type="ARBA" id="ARBA00009865"/>
    </source>
</evidence>
<keyword evidence="2" id="KW-0624">Polysaccharide degradation</keyword>
<dbReference type="InterPro" id="IPR023296">
    <property type="entry name" value="Glyco_hydro_beta-prop_sf"/>
</dbReference>
<evidence type="ECO:0000256" key="7">
    <source>
        <dbReference type="RuleBase" id="RU361187"/>
    </source>
</evidence>
<evidence type="ECO:0000313" key="9">
    <source>
        <dbReference type="Proteomes" id="UP000198891"/>
    </source>
</evidence>
<dbReference type="GO" id="GO:0004553">
    <property type="term" value="F:hydrolase activity, hydrolyzing O-glycosyl compounds"/>
    <property type="evidence" value="ECO:0007669"/>
    <property type="project" value="InterPro"/>
</dbReference>
<feature type="site" description="Important for catalytic activity, responsible for pKa modulation of the active site Glu and correct orientation of both the proton donor and substrate" evidence="6">
    <location>
        <position position="144"/>
    </location>
</feature>
<dbReference type="Gene3D" id="2.115.10.20">
    <property type="entry name" value="Glycosyl hydrolase domain, family 43"/>
    <property type="match status" value="1"/>
</dbReference>
<dbReference type="EMBL" id="FNPZ01000005">
    <property type="protein sequence ID" value="SDZ47543.1"/>
    <property type="molecule type" value="Genomic_DNA"/>
</dbReference>
<evidence type="ECO:0000256" key="3">
    <source>
        <dbReference type="ARBA" id="ARBA00022801"/>
    </source>
</evidence>
<dbReference type="GO" id="GO:0045493">
    <property type="term" value="P:xylan catabolic process"/>
    <property type="evidence" value="ECO:0007669"/>
    <property type="project" value="UniProtKB-KW"/>
</dbReference>
<proteinExistence type="inferred from homology"/>
<comment type="similarity">
    <text evidence="1 7">Belongs to the glycosyl hydrolase 43 family.</text>
</comment>
<dbReference type="CDD" id="cd18620">
    <property type="entry name" value="GH43_XylA-like"/>
    <property type="match status" value="1"/>
</dbReference>
<dbReference type="PANTHER" id="PTHR43772">
    <property type="entry name" value="ENDO-1,4-BETA-XYLANASE"/>
    <property type="match status" value="1"/>
</dbReference>
<evidence type="ECO:0000256" key="4">
    <source>
        <dbReference type="ARBA" id="ARBA00023277"/>
    </source>
</evidence>
<dbReference type="SUPFAM" id="SSF75005">
    <property type="entry name" value="Arabinanase/levansucrase/invertase"/>
    <property type="match status" value="1"/>
</dbReference>
<keyword evidence="3 7" id="KW-0378">Hydrolase</keyword>
<dbReference type="Pfam" id="PF04616">
    <property type="entry name" value="Glyco_hydro_43"/>
    <property type="match status" value="1"/>
</dbReference>
<keyword evidence="2" id="KW-0858">Xylan degradation</keyword>
<dbReference type="AlphaFoldDB" id="A0A1H3TB60"/>
<accession>A0A1H3TB60</accession>